<dbReference type="GO" id="GO:0120147">
    <property type="term" value="F:formylglycine-generating oxidase activity"/>
    <property type="evidence" value="ECO:0007669"/>
    <property type="project" value="TreeGrafter"/>
</dbReference>
<dbReference type="PANTHER" id="PTHR23150:SF19">
    <property type="entry name" value="FORMYLGLYCINE-GENERATING ENZYME"/>
    <property type="match status" value="1"/>
</dbReference>
<dbReference type="PANTHER" id="PTHR23150">
    <property type="entry name" value="SULFATASE MODIFYING FACTOR 1, 2"/>
    <property type="match status" value="1"/>
</dbReference>
<dbReference type="Proteomes" id="UP000782610">
    <property type="component" value="Unassembled WGS sequence"/>
</dbReference>
<accession>A0A933L1Q2</accession>
<proteinExistence type="predicted"/>
<dbReference type="InterPro" id="IPR005532">
    <property type="entry name" value="SUMF_dom"/>
</dbReference>
<name>A0A933L1Q2_9HYPH</name>
<evidence type="ECO:0000313" key="3">
    <source>
        <dbReference type="Proteomes" id="UP000782610"/>
    </source>
</evidence>
<protein>
    <submittedName>
        <fullName evidence="2">SUMF1/EgtB/PvdO family nonheme iron enzyme</fullName>
    </submittedName>
</protein>
<comment type="caution">
    <text evidence="2">The sequence shown here is derived from an EMBL/GenBank/DDBJ whole genome shotgun (WGS) entry which is preliminary data.</text>
</comment>
<dbReference type="EMBL" id="JACRAF010000030">
    <property type="protein sequence ID" value="MBI4922348.1"/>
    <property type="molecule type" value="Genomic_DNA"/>
</dbReference>
<dbReference type="SUPFAM" id="SSF56436">
    <property type="entry name" value="C-type lectin-like"/>
    <property type="match status" value="1"/>
</dbReference>
<dbReference type="InterPro" id="IPR051043">
    <property type="entry name" value="Sulfatase_Mod_Factor_Kinase"/>
</dbReference>
<sequence>MRAIPMRQNALGLLLPGGLLIGLAVVIAAQTIPLTVPVSAGASLAPETVIVPAHAFSYRAPGDFQRGKTAIDGPLISVAAGEPLEIMTYQVSAADYARCVADDACDKADPRRHGTGNVPVTGVSFDDAGQYAAWLSAETGEAWRLPTVAEWAFAAGSKAVDPALGTETDADNPADRWLALYDLDSARAAASLATPQPLGSSGVNEFGVADLAGAVWEWTATCGGRTTLDAAGQTVSHLDSCGVRYVEGGHRAAMSHFIRDAQGGGCSAGAPPDNLGFRLVREPGWIERVMSAFGRIFARGA</sequence>
<gene>
    <name evidence="2" type="ORF">HY834_11410</name>
</gene>
<dbReference type="AlphaFoldDB" id="A0A933L1Q2"/>
<dbReference type="Gene3D" id="3.90.1580.10">
    <property type="entry name" value="paralog of FGE (formylglycine-generating enzyme)"/>
    <property type="match status" value="1"/>
</dbReference>
<evidence type="ECO:0000313" key="2">
    <source>
        <dbReference type="EMBL" id="MBI4922348.1"/>
    </source>
</evidence>
<dbReference type="Pfam" id="PF03781">
    <property type="entry name" value="FGE-sulfatase"/>
    <property type="match status" value="1"/>
</dbReference>
<dbReference type="InterPro" id="IPR016187">
    <property type="entry name" value="CTDL_fold"/>
</dbReference>
<reference evidence="2" key="1">
    <citation type="submission" date="2020-07" db="EMBL/GenBank/DDBJ databases">
        <title>Huge and variable diversity of episymbiotic CPR bacteria and DPANN archaea in groundwater ecosystems.</title>
        <authorList>
            <person name="He C.Y."/>
            <person name="Keren R."/>
            <person name="Whittaker M."/>
            <person name="Farag I.F."/>
            <person name="Doudna J."/>
            <person name="Cate J.H.D."/>
            <person name="Banfield J.F."/>
        </authorList>
    </citation>
    <scope>NUCLEOTIDE SEQUENCE</scope>
    <source>
        <strain evidence="2">NC_groundwater_1586_Pr3_B-0.1um_66_15</strain>
    </source>
</reference>
<organism evidence="2 3">
    <name type="scientific">Devosia nanyangense</name>
    <dbReference type="NCBI Taxonomy" id="1228055"/>
    <lineage>
        <taxon>Bacteria</taxon>
        <taxon>Pseudomonadati</taxon>
        <taxon>Pseudomonadota</taxon>
        <taxon>Alphaproteobacteria</taxon>
        <taxon>Hyphomicrobiales</taxon>
        <taxon>Devosiaceae</taxon>
        <taxon>Devosia</taxon>
    </lineage>
</organism>
<dbReference type="InterPro" id="IPR042095">
    <property type="entry name" value="SUMF_sf"/>
</dbReference>
<evidence type="ECO:0000259" key="1">
    <source>
        <dbReference type="Pfam" id="PF03781"/>
    </source>
</evidence>
<feature type="domain" description="Sulfatase-modifying factor enzyme-like" evidence="1">
    <location>
        <begin position="46"/>
        <end position="281"/>
    </location>
</feature>